<dbReference type="HOGENOM" id="CLU_3090010_0_0_1"/>
<sequence length="52" mass="6195">MVELRVFRGYHFIEEDAGYHKKRQERIDPLMSTASTRFCYIWCDCSDDGTCN</sequence>
<reference evidence="1 2" key="1">
    <citation type="journal article" date="2014" name="Genome Biol.">
        <title>Transcriptome and methylome profiling reveals relics of genome dominance in the mesopolyploid Brassica oleracea.</title>
        <authorList>
            <person name="Parkin I.A."/>
            <person name="Koh C."/>
            <person name="Tang H."/>
            <person name="Robinson S.J."/>
            <person name="Kagale S."/>
            <person name="Clarke W.E."/>
            <person name="Town C.D."/>
            <person name="Nixon J."/>
            <person name="Krishnakumar V."/>
            <person name="Bidwell S.L."/>
            <person name="Denoeud F."/>
            <person name="Belcram H."/>
            <person name="Links M.G."/>
            <person name="Just J."/>
            <person name="Clarke C."/>
            <person name="Bender T."/>
            <person name="Huebert T."/>
            <person name="Mason A.S."/>
            <person name="Pires J.C."/>
            <person name="Barker G."/>
            <person name="Moore J."/>
            <person name="Walley P.G."/>
            <person name="Manoli S."/>
            <person name="Batley J."/>
            <person name="Edwards D."/>
            <person name="Nelson M.N."/>
            <person name="Wang X."/>
            <person name="Paterson A.H."/>
            <person name="King G."/>
            <person name="Bancroft I."/>
            <person name="Chalhoub B."/>
            <person name="Sharpe A.G."/>
        </authorList>
    </citation>
    <scope>NUCLEOTIDE SEQUENCE</scope>
    <source>
        <strain evidence="1 2">cv. TO1000</strain>
    </source>
</reference>
<reference evidence="1" key="2">
    <citation type="submission" date="2015-03" db="UniProtKB">
        <authorList>
            <consortium name="EnsemblPlants"/>
        </authorList>
    </citation>
    <scope>IDENTIFICATION</scope>
</reference>
<name>A0A0D3BKZ6_BRAOL</name>
<accession>A0A0D3BKZ6</accession>
<evidence type="ECO:0000313" key="2">
    <source>
        <dbReference type="Proteomes" id="UP000032141"/>
    </source>
</evidence>
<dbReference type="EnsemblPlants" id="Bo3g164430.1">
    <property type="protein sequence ID" value="Bo3g164430.1"/>
    <property type="gene ID" value="Bo3g164430"/>
</dbReference>
<dbReference type="AlphaFoldDB" id="A0A0D3BKZ6"/>
<dbReference type="Gramene" id="Bo3g164430.1">
    <property type="protein sequence ID" value="Bo3g164430.1"/>
    <property type="gene ID" value="Bo3g164430"/>
</dbReference>
<proteinExistence type="predicted"/>
<organism evidence="1 2">
    <name type="scientific">Brassica oleracea var. oleracea</name>
    <dbReference type="NCBI Taxonomy" id="109376"/>
    <lineage>
        <taxon>Eukaryota</taxon>
        <taxon>Viridiplantae</taxon>
        <taxon>Streptophyta</taxon>
        <taxon>Embryophyta</taxon>
        <taxon>Tracheophyta</taxon>
        <taxon>Spermatophyta</taxon>
        <taxon>Magnoliopsida</taxon>
        <taxon>eudicotyledons</taxon>
        <taxon>Gunneridae</taxon>
        <taxon>Pentapetalae</taxon>
        <taxon>rosids</taxon>
        <taxon>malvids</taxon>
        <taxon>Brassicales</taxon>
        <taxon>Brassicaceae</taxon>
        <taxon>Brassiceae</taxon>
        <taxon>Brassica</taxon>
    </lineage>
</organism>
<evidence type="ECO:0000313" key="1">
    <source>
        <dbReference type="EnsemblPlants" id="Bo3g164430.1"/>
    </source>
</evidence>
<dbReference type="Proteomes" id="UP000032141">
    <property type="component" value="Chromosome C3"/>
</dbReference>
<protein>
    <submittedName>
        <fullName evidence="1">Uncharacterized protein</fullName>
    </submittedName>
</protein>
<keyword evidence="2" id="KW-1185">Reference proteome</keyword>